<keyword evidence="5 13" id="KW-1003">Cell membrane</keyword>
<dbReference type="PANTHER" id="PTHR12428:SF65">
    <property type="entry name" value="CYTOCHROME C OXIDASE ASSEMBLY PROTEIN COX18, MITOCHONDRIAL"/>
    <property type="match status" value="1"/>
</dbReference>
<dbReference type="NCBIfam" id="TIGR03593">
    <property type="entry name" value="yidC_nterm"/>
    <property type="match status" value="1"/>
</dbReference>
<dbReference type="GO" id="GO:0005886">
    <property type="term" value="C:plasma membrane"/>
    <property type="evidence" value="ECO:0007669"/>
    <property type="project" value="UniProtKB-SubCell"/>
</dbReference>
<keyword evidence="10 13" id="KW-0143">Chaperone</keyword>
<dbReference type="PRINTS" id="PR00701">
    <property type="entry name" value="60KDINNERMP"/>
</dbReference>
<dbReference type="InterPro" id="IPR028055">
    <property type="entry name" value="YidC/Oxa/ALB_C"/>
</dbReference>
<organism evidence="16 17">
    <name type="scientific">Candidatus Bodocaedibacter vickermanii</name>
    <dbReference type="NCBI Taxonomy" id="2741701"/>
    <lineage>
        <taxon>Bacteria</taxon>
        <taxon>Pseudomonadati</taxon>
        <taxon>Pseudomonadota</taxon>
        <taxon>Alphaproteobacteria</taxon>
        <taxon>Holosporales</taxon>
        <taxon>Candidatus Paracaedibacteraceae</taxon>
        <taxon>Candidatus Bodocaedibacter</taxon>
    </lineage>
</organism>
<dbReference type="HAMAP" id="MF_01810">
    <property type="entry name" value="YidC_type1"/>
    <property type="match status" value="1"/>
</dbReference>
<dbReference type="InterPro" id="IPR019998">
    <property type="entry name" value="Membr_insert_YidC"/>
</dbReference>
<comment type="subcellular location">
    <subcellularLocation>
        <location evidence="1">Cell inner membrane</location>
        <topology evidence="1">Multi-pass membrane protein</topology>
    </subcellularLocation>
    <subcellularLocation>
        <location evidence="13">Cell membrane</location>
        <topology evidence="13">Multi-pass membrane protein</topology>
    </subcellularLocation>
</comment>
<comment type="function">
    <text evidence="13">Required for the insertion and/or proper folding and/or complex formation of integral membrane proteins into the membrane. Involved in integration of membrane proteins that insert both dependently and independently of the Sec translocase complex, as well as at least some lipoproteins. Aids folding of multispanning membrane proteins.</text>
</comment>
<accession>A0A7L9RUF1</accession>
<evidence type="ECO:0000256" key="13">
    <source>
        <dbReference type="HAMAP-Rule" id="MF_01810"/>
    </source>
</evidence>
<reference evidence="16 17" key="1">
    <citation type="submission" date="2020-06" db="EMBL/GenBank/DDBJ databases">
        <title>The endosymbiont of the kinetoplastid Bodo saltans is a Paracaedibacter-like alpha-proteobacterium possessing a putative toxin-antitoxin system.</title>
        <authorList>
            <person name="Midha S."/>
            <person name="Rigden D.J."/>
            <person name="Siozios S."/>
            <person name="Hurst G.D.D."/>
            <person name="Jackson A.P."/>
        </authorList>
    </citation>
    <scope>NUCLEOTIDE SEQUENCE [LARGE SCALE GENOMIC DNA]</scope>
    <source>
        <strain evidence="16">Lake Konstanz</strain>
    </source>
</reference>
<feature type="domain" description="Membrane insertase YidC/Oxa/ALB C-terminal" evidence="14">
    <location>
        <begin position="359"/>
        <end position="556"/>
    </location>
</feature>
<evidence type="ECO:0000256" key="2">
    <source>
        <dbReference type="ARBA" id="ARBA00010527"/>
    </source>
</evidence>
<keyword evidence="6 13" id="KW-0812">Transmembrane</keyword>
<dbReference type="GO" id="GO:0015031">
    <property type="term" value="P:protein transport"/>
    <property type="evidence" value="ECO:0007669"/>
    <property type="project" value="UniProtKB-KW"/>
</dbReference>
<evidence type="ECO:0000313" key="16">
    <source>
        <dbReference type="EMBL" id="QOL20237.1"/>
    </source>
</evidence>
<dbReference type="Pfam" id="PF02096">
    <property type="entry name" value="60KD_IMP"/>
    <property type="match status" value="1"/>
</dbReference>
<evidence type="ECO:0000256" key="5">
    <source>
        <dbReference type="ARBA" id="ARBA00022475"/>
    </source>
</evidence>
<evidence type="ECO:0000256" key="9">
    <source>
        <dbReference type="ARBA" id="ARBA00023136"/>
    </source>
</evidence>
<evidence type="ECO:0000259" key="15">
    <source>
        <dbReference type="Pfam" id="PF14849"/>
    </source>
</evidence>
<dbReference type="Proteomes" id="UP000594001">
    <property type="component" value="Chromosome"/>
</dbReference>
<dbReference type="CDD" id="cd20070">
    <property type="entry name" value="5TM_YidC_Alb3"/>
    <property type="match status" value="1"/>
</dbReference>
<dbReference type="KEGG" id="pbal:CPBP_01020"/>
<keyword evidence="8 13" id="KW-1133">Transmembrane helix</keyword>
<comment type="similarity">
    <text evidence="2 13">Belongs to the OXA1/ALB3/YidC family. Type 1 subfamily.</text>
</comment>
<proteinExistence type="inferred from homology"/>
<feature type="domain" description="Membrane insertase YidC N-terminal" evidence="15">
    <location>
        <begin position="67"/>
        <end position="347"/>
    </location>
</feature>
<evidence type="ECO:0000256" key="11">
    <source>
        <dbReference type="ARBA" id="ARBA00033245"/>
    </source>
</evidence>
<dbReference type="NCBIfam" id="NF002353">
    <property type="entry name" value="PRK01318.1-4"/>
    <property type="match status" value="1"/>
</dbReference>
<evidence type="ECO:0000256" key="1">
    <source>
        <dbReference type="ARBA" id="ARBA00004429"/>
    </source>
</evidence>
<keyword evidence="7 13" id="KW-0653">Protein transport</keyword>
<protein>
    <recommendedName>
        <fullName evidence="3 13">Membrane protein insertase YidC</fullName>
    </recommendedName>
    <alternativeName>
        <fullName evidence="12 13">Foldase YidC</fullName>
    </alternativeName>
    <alternativeName>
        <fullName evidence="11 13">Membrane integrase YidC</fullName>
    </alternativeName>
    <alternativeName>
        <fullName evidence="13">Membrane protein YidC</fullName>
    </alternativeName>
</protein>
<feature type="transmembrane region" description="Helical" evidence="13">
    <location>
        <begin position="355"/>
        <end position="378"/>
    </location>
</feature>
<dbReference type="AlphaFoldDB" id="A0A7L9RUF1"/>
<gene>
    <name evidence="13 16" type="primary">yidC</name>
    <name evidence="16" type="ORF">CPBP_01020</name>
</gene>
<dbReference type="InterPro" id="IPR047196">
    <property type="entry name" value="YidC_ALB_C"/>
</dbReference>
<keyword evidence="17" id="KW-1185">Reference proteome</keyword>
<evidence type="ECO:0000256" key="12">
    <source>
        <dbReference type="ARBA" id="ARBA00033342"/>
    </source>
</evidence>
<name>A0A7L9RUF1_9PROT</name>
<feature type="transmembrane region" description="Helical" evidence="13">
    <location>
        <begin position="521"/>
        <end position="543"/>
    </location>
</feature>
<keyword evidence="9 13" id="KW-0472">Membrane</keyword>
<dbReference type="Pfam" id="PF14849">
    <property type="entry name" value="YidC_periplas"/>
    <property type="match status" value="1"/>
</dbReference>
<evidence type="ECO:0000256" key="8">
    <source>
        <dbReference type="ARBA" id="ARBA00022989"/>
    </source>
</evidence>
<dbReference type="PRINTS" id="PR01900">
    <property type="entry name" value="YIDCPROTEIN"/>
</dbReference>
<dbReference type="GO" id="GO:0051205">
    <property type="term" value="P:protein insertion into membrane"/>
    <property type="evidence" value="ECO:0007669"/>
    <property type="project" value="TreeGrafter"/>
</dbReference>
<dbReference type="RefSeq" id="WP_350331790.1">
    <property type="nucleotide sequence ID" value="NZ_CP054719.1"/>
</dbReference>
<evidence type="ECO:0000256" key="3">
    <source>
        <dbReference type="ARBA" id="ARBA00015325"/>
    </source>
</evidence>
<evidence type="ECO:0000313" key="17">
    <source>
        <dbReference type="Proteomes" id="UP000594001"/>
    </source>
</evidence>
<evidence type="ECO:0000259" key="14">
    <source>
        <dbReference type="Pfam" id="PF02096"/>
    </source>
</evidence>
<keyword evidence="4 13" id="KW-0813">Transport</keyword>
<sequence>MNEQRNFFIIFFLVFAAFWGYEYFFPHPAPIEHAQAAVTAPAVPVAPVLDEKAIAVPKDVALREGSRVAIDTPSFAGSINLKGARFDDIVLKKYKESVEPRSSNVDLLNPENTEKPFYVEFTWVSVSNDQKSFVTFPSEKTEWTADRETLTAEHPLKLTWKSPEGVIFERHISVDQDQMFTVKEIIRNTKTQEIQTFPKGRIIRVGDMAAADSKILHEGVVGYLGGKLQEINYADIEDVPAFDIASKGGWLGITDKYWMAALAVTDNTPVTAKVQHFKTPRKTYMTELSGANMTVASGSEASFTYQFIAGAKVVNLLDKYENEYQISNLDIAVDFGWLYFLTKPMYHVLTFLKNLIGNFALAILALTVIVKAVMFPLVRKSSSSMSGMKKLQPELERIKALYPDDAAKRNQAIMEVYKQHKINPAGGCLPLLIQMPVFFALYKVLFISIEMRHAPFWGWISDMSAPDPTTVFNLFGLIPWDPPTFLMIGIWPMIMGFTMWLQQRMTPQPTADPAMGKMMAFLPVFLTYFMSSFPAGLVIYWAWSNMLTIIQQLVLSRTKKA</sequence>
<dbReference type="InterPro" id="IPR001708">
    <property type="entry name" value="YidC/ALB3/OXA1/COX18"/>
</dbReference>
<dbReference type="PANTHER" id="PTHR12428">
    <property type="entry name" value="OXA1"/>
    <property type="match status" value="1"/>
</dbReference>
<dbReference type="CDD" id="cd19961">
    <property type="entry name" value="EcYidC-like_peri"/>
    <property type="match status" value="1"/>
</dbReference>
<dbReference type="Gene3D" id="2.70.98.90">
    <property type="match status" value="1"/>
</dbReference>
<feature type="transmembrane region" description="Helical" evidence="13">
    <location>
        <begin position="484"/>
        <end position="501"/>
    </location>
</feature>
<dbReference type="NCBIfam" id="TIGR03592">
    <property type="entry name" value="yidC_oxa1_cterm"/>
    <property type="match status" value="1"/>
</dbReference>
<feature type="transmembrane region" description="Helical" evidence="13">
    <location>
        <begin position="7"/>
        <end position="25"/>
    </location>
</feature>
<dbReference type="InterPro" id="IPR028053">
    <property type="entry name" value="Membr_insert_YidC_N"/>
</dbReference>
<evidence type="ECO:0000256" key="10">
    <source>
        <dbReference type="ARBA" id="ARBA00023186"/>
    </source>
</evidence>
<evidence type="ECO:0000256" key="6">
    <source>
        <dbReference type="ARBA" id="ARBA00022692"/>
    </source>
</evidence>
<feature type="transmembrane region" description="Helical" evidence="13">
    <location>
        <begin position="428"/>
        <end position="449"/>
    </location>
</feature>
<evidence type="ECO:0000256" key="7">
    <source>
        <dbReference type="ARBA" id="ARBA00022927"/>
    </source>
</evidence>
<dbReference type="EMBL" id="CP054719">
    <property type="protein sequence ID" value="QOL20237.1"/>
    <property type="molecule type" value="Genomic_DNA"/>
</dbReference>
<dbReference type="GO" id="GO:0032977">
    <property type="term" value="F:membrane insertase activity"/>
    <property type="evidence" value="ECO:0007669"/>
    <property type="project" value="InterPro"/>
</dbReference>
<evidence type="ECO:0000256" key="4">
    <source>
        <dbReference type="ARBA" id="ARBA00022448"/>
    </source>
</evidence>
<dbReference type="InterPro" id="IPR038221">
    <property type="entry name" value="YidC_periplasmic_sf"/>
</dbReference>
<comment type="subunit">
    <text evidence="13">Interacts with the Sec translocase complex via SecD. Specifically interacts with transmembrane segments of nascent integral membrane proteins during membrane integration.</text>
</comment>